<evidence type="ECO:0000256" key="1">
    <source>
        <dbReference type="SAM" id="MobiDB-lite"/>
    </source>
</evidence>
<dbReference type="PANTHER" id="PTHR38221:SF1">
    <property type="entry name" value="OVULE PROTEIN"/>
    <property type="match status" value="1"/>
</dbReference>
<dbReference type="AlphaFoldDB" id="A0A8J5Y3U8"/>
<feature type="region of interest" description="Disordered" evidence="1">
    <location>
        <begin position="1"/>
        <end position="22"/>
    </location>
</feature>
<evidence type="ECO:0000313" key="3">
    <source>
        <dbReference type="Proteomes" id="UP000701853"/>
    </source>
</evidence>
<feature type="compositionally biased region" description="Polar residues" evidence="1">
    <location>
        <begin position="168"/>
        <end position="179"/>
    </location>
</feature>
<keyword evidence="3" id="KW-1185">Reference proteome</keyword>
<proteinExistence type="predicted"/>
<feature type="region of interest" description="Disordered" evidence="1">
    <location>
        <begin position="113"/>
        <end position="179"/>
    </location>
</feature>
<dbReference type="PANTHER" id="PTHR38221">
    <property type="entry name" value="BNAA04G14260D PROTEIN"/>
    <property type="match status" value="1"/>
</dbReference>
<accession>A0A8J5Y3U8</accession>
<protein>
    <submittedName>
        <fullName evidence="2">Uncharacterized protein</fullName>
    </submittedName>
</protein>
<comment type="caution">
    <text evidence="2">The sequence shown here is derived from an EMBL/GenBank/DDBJ whole genome shotgun (WGS) entry which is preliminary data.</text>
</comment>
<feature type="compositionally biased region" description="Polar residues" evidence="1">
    <location>
        <begin position="1"/>
        <end position="12"/>
    </location>
</feature>
<organism evidence="2 3">
    <name type="scientific">Gossypium anomalum</name>
    <dbReference type="NCBI Taxonomy" id="47600"/>
    <lineage>
        <taxon>Eukaryota</taxon>
        <taxon>Viridiplantae</taxon>
        <taxon>Streptophyta</taxon>
        <taxon>Embryophyta</taxon>
        <taxon>Tracheophyta</taxon>
        <taxon>Spermatophyta</taxon>
        <taxon>Magnoliopsida</taxon>
        <taxon>eudicotyledons</taxon>
        <taxon>Gunneridae</taxon>
        <taxon>Pentapetalae</taxon>
        <taxon>rosids</taxon>
        <taxon>malvids</taxon>
        <taxon>Malvales</taxon>
        <taxon>Malvaceae</taxon>
        <taxon>Malvoideae</taxon>
        <taxon>Gossypium</taxon>
    </lineage>
</organism>
<dbReference type="Proteomes" id="UP000701853">
    <property type="component" value="Chromosome 11"/>
</dbReference>
<sequence length="293" mass="32469">MESHDSFGQSDSDVNDSGGDWKFPFGIPDASTGITMVSPPESPLDKLPDDLCAALHDGRDIFHSPRYKSTSTSAAFYDCNDDEMIDNHGGKTASADTRRAVDLGKDTDLGFSEEEVDSARKIKSTSNSDGTKKKRVLPSQPLDFETELPSLSYGKAEDGEKADEEPNVNETGTVHSDTNASRLNDNFRKIKLLDVLLKLAKDCEEDESLVCLSLLEVAERKWGNERKEKPQRSRSVFCTLDCRGGLVTLSDFCLLPSIAYFIDFSKSAVPYFEKFPNLTSVNCHFHLSEGTEW</sequence>
<gene>
    <name evidence="2" type="ORF">CXB51_030762</name>
</gene>
<dbReference type="EMBL" id="JAHUZN010000011">
    <property type="protein sequence ID" value="KAG8476848.1"/>
    <property type="molecule type" value="Genomic_DNA"/>
</dbReference>
<dbReference type="OrthoDB" id="1557914at2759"/>
<evidence type="ECO:0000313" key="2">
    <source>
        <dbReference type="EMBL" id="KAG8476848.1"/>
    </source>
</evidence>
<reference evidence="2 3" key="1">
    <citation type="journal article" date="2021" name="bioRxiv">
        <title>The Gossypium anomalum genome as a resource for cotton improvement and evolutionary analysis of hybrid incompatibility.</title>
        <authorList>
            <person name="Grover C.E."/>
            <person name="Yuan D."/>
            <person name="Arick M.A."/>
            <person name="Miller E.R."/>
            <person name="Hu G."/>
            <person name="Peterson D.G."/>
            <person name="Wendel J.F."/>
            <person name="Udall J.A."/>
        </authorList>
    </citation>
    <scope>NUCLEOTIDE SEQUENCE [LARGE SCALE GENOMIC DNA]</scope>
    <source>
        <strain evidence="2">JFW-Udall</strain>
        <tissue evidence="2">Leaf</tissue>
    </source>
</reference>
<name>A0A8J5Y3U8_9ROSI</name>